<dbReference type="EMBL" id="AWSV01000141">
    <property type="protein sequence ID" value="ERI83714.1"/>
    <property type="molecule type" value="Genomic_DNA"/>
</dbReference>
<comment type="caution">
    <text evidence="1">The sequence shown here is derived from an EMBL/GenBank/DDBJ whole genome shotgun (WGS) entry which is preliminary data.</text>
</comment>
<dbReference type="AlphaFoldDB" id="U2BZU5"/>
<gene>
    <name evidence="1" type="ORF">HMPREF1981_02619</name>
</gene>
<protein>
    <submittedName>
        <fullName evidence="1">Uncharacterized protein</fullName>
    </submittedName>
</protein>
<dbReference type="Proteomes" id="UP000016496">
    <property type="component" value="Unassembled WGS sequence"/>
</dbReference>
<name>U2BZU5_9BACE</name>
<organism evidence="1 2">
    <name type="scientific">Bacteroides pyogenes F0041</name>
    <dbReference type="NCBI Taxonomy" id="1321819"/>
    <lineage>
        <taxon>Bacteria</taxon>
        <taxon>Pseudomonadati</taxon>
        <taxon>Bacteroidota</taxon>
        <taxon>Bacteroidia</taxon>
        <taxon>Bacteroidales</taxon>
        <taxon>Bacteroidaceae</taxon>
        <taxon>Bacteroides</taxon>
    </lineage>
</organism>
<evidence type="ECO:0000313" key="1">
    <source>
        <dbReference type="EMBL" id="ERI83714.1"/>
    </source>
</evidence>
<sequence length="63" mass="7140">MLFSFYVSTIVLWEGGFFAGISSNRFRAILQLADTDSGKDEKRNVRANSLRPDIEINLAEFIV</sequence>
<accession>U2BZU5</accession>
<reference evidence="1 2" key="1">
    <citation type="submission" date="2013-08" db="EMBL/GenBank/DDBJ databases">
        <authorList>
            <person name="Weinstock G."/>
            <person name="Sodergren E."/>
            <person name="Wylie T."/>
            <person name="Fulton L."/>
            <person name="Fulton R."/>
            <person name="Fronick C."/>
            <person name="O'Laughlin M."/>
            <person name="Godfrey J."/>
            <person name="Miner T."/>
            <person name="Herter B."/>
            <person name="Appelbaum E."/>
            <person name="Cordes M."/>
            <person name="Lek S."/>
            <person name="Wollam A."/>
            <person name="Pepin K.H."/>
            <person name="Palsikar V.B."/>
            <person name="Mitreva M."/>
            <person name="Wilson R.K."/>
        </authorList>
    </citation>
    <scope>NUCLEOTIDE SEQUENCE [LARGE SCALE GENOMIC DNA]</scope>
    <source>
        <strain evidence="1 2">F0041</strain>
    </source>
</reference>
<proteinExistence type="predicted"/>
<dbReference type="HOGENOM" id="CLU_2876540_0_0_10"/>
<dbReference type="PATRIC" id="fig|1321819.3.peg.2418"/>
<evidence type="ECO:0000313" key="2">
    <source>
        <dbReference type="Proteomes" id="UP000016496"/>
    </source>
</evidence>